<evidence type="ECO:0000313" key="3">
    <source>
        <dbReference type="Proteomes" id="UP000218231"/>
    </source>
</evidence>
<evidence type="ECO:0000313" key="2">
    <source>
        <dbReference type="EMBL" id="PAV85546.1"/>
    </source>
</evidence>
<name>A0A2A2LH33_9BILA</name>
<feature type="domain" description="C-type lectin" evidence="1">
    <location>
        <begin position="105"/>
        <end position="217"/>
    </location>
</feature>
<dbReference type="OrthoDB" id="5877732at2759"/>
<reference evidence="2 3" key="1">
    <citation type="journal article" date="2017" name="Curr. Biol.">
        <title>Genome architecture and evolution of a unichromosomal asexual nematode.</title>
        <authorList>
            <person name="Fradin H."/>
            <person name="Zegar C."/>
            <person name="Gutwein M."/>
            <person name="Lucas J."/>
            <person name="Kovtun M."/>
            <person name="Corcoran D."/>
            <person name="Baugh L.R."/>
            <person name="Kiontke K."/>
            <person name="Gunsalus K."/>
            <person name="Fitch D.H."/>
            <person name="Piano F."/>
        </authorList>
    </citation>
    <scope>NUCLEOTIDE SEQUENCE [LARGE SCALE GENOMIC DNA]</scope>
    <source>
        <strain evidence="2">PF1309</strain>
    </source>
</reference>
<accession>A0A2A2LH33</accession>
<organism evidence="2 3">
    <name type="scientific">Diploscapter pachys</name>
    <dbReference type="NCBI Taxonomy" id="2018661"/>
    <lineage>
        <taxon>Eukaryota</taxon>
        <taxon>Metazoa</taxon>
        <taxon>Ecdysozoa</taxon>
        <taxon>Nematoda</taxon>
        <taxon>Chromadorea</taxon>
        <taxon>Rhabditida</taxon>
        <taxon>Rhabditina</taxon>
        <taxon>Rhabditomorpha</taxon>
        <taxon>Rhabditoidea</taxon>
        <taxon>Rhabditidae</taxon>
        <taxon>Diploscapter</taxon>
    </lineage>
</organism>
<sequence length="386" mass="43144">MDNATFLPFVCATNPIHNLTTPGPGATTPSKTCAGTLGLWDEMGICYEAIWGDAFFLKAGTRVMTLKNPVLRWDTNVICPMNFTNWANPEGVFKTYKCTSGDCCGVCYRFVNTPMPYHRAWDWCDLIEYSLVSINNAFENAFIGSAASSNLNTTGNFWIGLEKWRDGEWHWPEDIPVSYLNWANGEPKPDRFSTAFDQSTNKWITMDNSTLLPFVCASYERRNLTTPGPGATTPSKYCAGNMGYKEDMHFCYEGIWGVGWNEAHDAEQDCSALGHGAHMISIGNQAENDYVNFIFGSSGYIWIGLVGNSTTNAKWTDGRPLNFTNWANPEGVFKNYKCVSGDCCGVMIPSDWLLYGDNTGEWFMEDCVKDTDDYSCDGTVCKSPYY</sequence>
<dbReference type="PROSITE" id="PS50041">
    <property type="entry name" value="C_TYPE_LECTIN_2"/>
    <property type="match status" value="2"/>
</dbReference>
<dbReference type="InterPro" id="IPR050111">
    <property type="entry name" value="C-type_lectin/snaclec_domain"/>
</dbReference>
<protein>
    <recommendedName>
        <fullName evidence="1">C-type lectin domain-containing protein</fullName>
    </recommendedName>
</protein>
<dbReference type="Gene3D" id="3.10.100.10">
    <property type="entry name" value="Mannose-Binding Protein A, subunit A"/>
    <property type="match status" value="2"/>
</dbReference>
<dbReference type="SMART" id="SM00034">
    <property type="entry name" value="CLECT"/>
    <property type="match status" value="2"/>
</dbReference>
<dbReference type="EMBL" id="LIAE01006761">
    <property type="protein sequence ID" value="PAV85546.1"/>
    <property type="molecule type" value="Genomic_DNA"/>
</dbReference>
<dbReference type="InterPro" id="IPR016187">
    <property type="entry name" value="CTDL_fold"/>
</dbReference>
<dbReference type="AlphaFoldDB" id="A0A2A2LH33"/>
<dbReference type="InterPro" id="IPR016186">
    <property type="entry name" value="C-type_lectin-like/link_sf"/>
</dbReference>
<keyword evidence="3" id="KW-1185">Reference proteome</keyword>
<comment type="caution">
    <text evidence="2">The sequence shown here is derived from an EMBL/GenBank/DDBJ whole genome shotgun (WGS) entry which is preliminary data.</text>
</comment>
<dbReference type="SUPFAM" id="SSF56436">
    <property type="entry name" value="C-type lectin-like"/>
    <property type="match status" value="2"/>
</dbReference>
<dbReference type="STRING" id="2018661.A0A2A2LH33"/>
<dbReference type="InterPro" id="IPR001304">
    <property type="entry name" value="C-type_lectin-like"/>
</dbReference>
<dbReference type="PANTHER" id="PTHR22803">
    <property type="entry name" value="MANNOSE, PHOSPHOLIPASE, LECTIN RECEPTOR RELATED"/>
    <property type="match status" value="1"/>
</dbReference>
<dbReference type="Proteomes" id="UP000218231">
    <property type="component" value="Unassembled WGS sequence"/>
</dbReference>
<dbReference type="Pfam" id="PF00059">
    <property type="entry name" value="Lectin_C"/>
    <property type="match status" value="2"/>
</dbReference>
<dbReference type="CDD" id="cd00037">
    <property type="entry name" value="CLECT"/>
    <property type="match status" value="2"/>
</dbReference>
<evidence type="ECO:0000259" key="1">
    <source>
        <dbReference type="PROSITE" id="PS50041"/>
    </source>
</evidence>
<proteinExistence type="predicted"/>
<gene>
    <name evidence="2" type="ORF">WR25_09880</name>
</gene>
<feature type="domain" description="C-type lectin" evidence="1">
    <location>
        <begin position="264"/>
        <end position="367"/>
    </location>
</feature>